<comment type="cofactor">
    <cofactor evidence="4 6">
        <name>pyridoxal 5'-phosphate</name>
        <dbReference type="ChEBI" id="CHEBI:597326"/>
    </cofactor>
</comment>
<evidence type="ECO:0000313" key="7">
    <source>
        <dbReference type="EMBL" id="RBI83767.1"/>
    </source>
</evidence>
<comment type="pathway">
    <text evidence="4 6">Amino-acid degradation; L-kynurenine degradation; L-alanine and anthranilate from L-kynurenine: step 1/1.</text>
</comment>
<dbReference type="GO" id="GO:0005737">
    <property type="term" value="C:cytoplasm"/>
    <property type="evidence" value="ECO:0007669"/>
    <property type="project" value="UniProtKB-UniRule"/>
</dbReference>
<comment type="pathway">
    <text evidence="4 6">Cofactor biosynthesis; NAD(+) biosynthesis; quinolinate from L-kynurenine: step 2/3.</text>
</comment>
<dbReference type="RefSeq" id="WP_113290107.1">
    <property type="nucleotide sequence ID" value="NZ_QNTQ01000014.1"/>
</dbReference>
<dbReference type="InterPro" id="IPR010111">
    <property type="entry name" value="Kynureninase"/>
</dbReference>
<reference evidence="7 8" key="1">
    <citation type="submission" date="2018-07" db="EMBL/GenBank/DDBJ databases">
        <title>Rhodosalinus sp. strain E84T genomic sequence and assembly.</title>
        <authorList>
            <person name="Liu Z.-W."/>
            <person name="Lu D.-C."/>
        </authorList>
    </citation>
    <scope>NUCLEOTIDE SEQUENCE [LARGE SCALE GENOMIC DNA]</scope>
    <source>
        <strain evidence="7 8">E84</strain>
    </source>
</reference>
<feature type="binding site" evidence="4">
    <location>
        <position position="98"/>
    </location>
    <ligand>
        <name>pyridoxal 5'-phosphate</name>
        <dbReference type="ChEBI" id="CHEBI:597326"/>
    </ligand>
</feature>
<dbReference type="Proteomes" id="UP000253370">
    <property type="component" value="Unassembled WGS sequence"/>
</dbReference>
<dbReference type="Pfam" id="PF22580">
    <property type="entry name" value="KYNU_C"/>
    <property type="match status" value="1"/>
</dbReference>
<feature type="binding site" evidence="4">
    <location>
        <position position="200"/>
    </location>
    <ligand>
        <name>pyridoxal 5'-phosphate</name>
        <dbReference type="ChEBI" id="CHEBI:597326"/>
    </ligand>
</feature>
<dbReference type="PANTHER" id="PTHR14084:SF0">
    <property type="entry name" value="KYNURENINASE"/>
    <property type="match status" value="1"/>
</dbReference>
<dbReference type="AlphaFoldDB" id="A0A365U5X0"/>
<dbReference type="EMBL" id="QNTQ01000014">
    <property type="protein sequence ID" value="RBI83767.1"/>
    <property type="molecule type" value="Genomic_DNA"/>
</dbReference>
<dbReference type="UniPathway" id="UPA00253">
    <property type="reaction ID" value="UER00329"/>
</dbReference>
<evidence type="ECO:0000256" key="2">
    <source>
        <dbReference type="ARBA" id="ARBA00022801"/>
    </source>
</evidence>
<keyword evidence="2 4" id="KW-0378">Hydrolase</keyword>
<feature type="modified residue" description="N6-(pyridoxal phosphate)lysine" evidence="4">
    <location>
        <position position="223"/>
    </location>
</feature>
<feature type="binding site" evidence="4">
    <location>
        <position position="278"/>
    </location>
    <ligand>
        <name>pyridoxal 5'-phosphate</name>
        <dbReference type="ChEBI" id="CHEBI:597326"/>
    </ligand>
</feature>
<feature type="binding site" evidence="4">
    <location>
        <position position="197"/>
    </location>
    <ligand>
        <name>pyridoxal 5'-phosphate</name>
        <dbReference type="ChEBI" id="CHEBI:597326"/>
    </ligand>
</feature>
<dbReference type="GO" id="GO:0019805">
    <property type="term" value="P:quinolinate biosynthetic process"/>
    <property type="evidence" value="ECO:0007669"/>
    <property type="project" value="UniProtKB-UniRule"/>
</dbReference>
<comment type="catalytic activity">
    <reaction evidence="6">
        <text>3-hydroxy-L-kynurenine + H2O = 3-hydroxyanthranilate + L-alanine + H(+)</text>
        <dbReference type="Rhea" id="RHEA:25143"/>
        <dbReference type="ChEBI" id="CHEBI:15377"/>
        <dbReference type="ChEBI" id="CHEBI:15378"/>
        <dbReference type="ChEBI" id="CHEBI:36559"/>
        <dbReference type="ChEBI" id="CHEBI:57972"/>
        <dbReference type="ChEBI" id="CHEBI:58125"/>
        <dbReference type="EC" id="3.7.1.3"/>
    </reaction>
</comment>
<comment type="function">
    <text evidence="4 6">Catalyzes the cleavage of L-kynurenine (L-Kyn) and L-3-hydroxykynurenine (L-3OHKyn) into anthranilic acid (AA) and 3-hydroxyanthranilic acid (3-OHAA), respectively.</text>
</comment>
<dbReference type="InterPro" id="IPR015424">
    <property type="entry name" value="PyrdxlP-dep_Trfase"/>
</dbReference>
<dbReference type="GO" id="GO:0043420">
    <property type="term" value="P:anthranilate metabolic process"/>
    <property type="evidence" value="ECO:0007669"/>
    <property type="project" value="TreeGrafter"/>
</dbReference>
<dbReference type="GO" id="GO:0030429">
    <property type="term" value="F:kynureninase activity"/>
    <property type="evidence" value="ECO:0007669"/>
    <property type="project" value="UniProtKB-UniRule"/>
</dbReference>
<gene>
    <name evidence="4 7" type="primary">kynU</name>
    <name evidence="7" type="ORF">DRV85_14015</name>
</gene>
<keyword evidence="1 4" id="KW-0662">Pyridine nucleotide biosynthesis</keyword>
<evidence type="ECO:0000256" key="3">
    <source>
        <dbReference type="ARBA" id="ARBA00022898"/>
    </source>
</evidence>
<comment type="subunit">
    <text evidence="4 6">Homodimer.</text>
</comment>
<feature type="binding site" evidence="4">
    <location>
        <position position="252"/>
    </location>
    <ligand>
        <name>pyridoxal 5'-phosphate</name>
        <dbReference type="ChEBI" id="CHEBI:597326"/>
    </ligand>
</feature>
<dbReference type="SUPFAM" id="SSF53383">
    <property type="entry name" value="PLP-dependent transferases"/>
    <property type="match status" value="1"/>
</dbReference>
<evidence type="ECO:0000256" key="4">
    <source>
        <dbReference type="HAMAP-Rule" id="MF_01970"/>
    </source>
</evidence>
<evidence type="ECO:0000256" key="5">
    <source>
        <dbReference type="NCBIfam" id="TIGR01814"/>
    </source>
</evidence>
<dbReference type="PANTHER" id="PTHR14084">
    <property type="entry name" value="KYNURENINASE"/>
    <property type="match status" value="1"/>
</dbReference>
<comment type="caution">
    <text evidence="7">The sequence shown here is derived from an EMBL/GenBank/DDBJ whole genome shotgun (WGS) entry which is preliminary data.</text>
</comment>
<dbReference type="Gene3D" id="3.90.1150.10">
    <property type="entry name" value="Aspartate Aminotransferase, domain 1"/>
    <property type="match status" value="1"/>
</dbReference>
<proteinExistence type="inferred from homology"/>
<accession>A0A365U5X0</accession>
<dbReference type="GO" id="GO:0019441">
    <property type="term" value="P:L-tryptophan catabolic process to kynurenine"/>
    <property type="evidence" value="ECO:0007669"/>
    <property type="project" value="TreeGrafter"/>
</dbReference>
<name>A0A365U5X0_9RHOB</name>
<protein>
    <recommendedName>
        <fullName evidence="4 5">Kynureninase</fullName>
        <ecNumber evidence="4 5">3.7.1.3</ecNumber>
    </recommendedName>
    <alternativeName>
        <fullName evidence="4">L-kynurenine hydrolase</fullName>
    </alternativeName>
</protein>
<feature type="binding site" evidence="4">
    <location>
        <position position="99"/>
    </location>
    <ligand>
        <name>pyridoxal 5'-phosphate</name>
        <dbReference type="ChEBI" id="CHEBI:597326"/>
    </ligand>
</feature>
<sequence>MADFAARAEALDRTDPLAGFRSRFILPDGVIYLDGNSLGLMQHSVASRLARTASKEWAEGVIRSWGGAGWFDLPMTAGDRIAPLIGVGRGEVAVGDSTSANLFKCLAAALHLRPGRSVILAEGDNFPTDTYIASGLAGLVERAELRFLEPGEALSDRIGAETAVVLMSHVDYRTAEIRDMAAVNAAAHAAGALVLWDLSHSTGAVPVDLVAADADMAVGCTYKYLNGGPGAPAFAWIHSRFYPEVRQPLSGWMGHLAPFGFERDYAAAPGARRLVCGTPQILSLAALDEALAIWDDVDLAALFEKGRRMTAFFIEVVETECRDLGLQLAVPRDCDRRGSHVSFRHASGFEIMQALASEGVIGDFRAPDTMRFGFAPLYLTFTEVYQAAVRLRDILVERRWDAPAFRKRTVVT</sequence>
<evidence type="ECO:0000313" key="8">
    <source>
        <dbReference type="Proteomes" id="UP000253370"/>
    </source>
</evidence>
<comment type="similarity">
    <text evidence="4 6">Belongs to the kynureninase family.</text>
</comment>
<keyword evidence="3 4" id="KW-0663">Pyridoxal phosphate</keyword>
<dbReference type="GO" id="GO:0030170">
    <property type="term" value="F:pyridoxal phosphate binding"/>
    <property type="evidence" value="ECO:0007669"/>
    <property type="project" value="UniProtKB-UniRule"/>
</dbReference>
<feature type="binding site" evidence="4">
    <location>
        <begin position="126"/>
        <end position="129"/>
    </location>
    <ligand>
        <name>pyridoxal 5'-phosphate</name>
        <dbReference type="ChEBI" id="CHEBI:597326"/>
    </ligand>
</feature>
<organism evidence="7 8">
    <name type="scientific">Rhodosalinus halophilus</name>
    <dbReference type="NCBI Taxonomy" id="2259333"/>
    <lineage>
        <taxon>Bacteria</taxon>
        <taxon>Pseudomonadati</taxon>
        <taxon>Pseudomonadota</taxon>
        <taxon>Alphaproteobacteria</taxon>
        <taxon>Rhodobacterales</taxon>
        <taxon>Paracoccaceae</taxon>
        <taxon>Rhodosalinus</taxon>
    </lineage>
</organism>
<dbReference type="NCBIfam" id="TIGR01814">
    <property type="entry name" value="kynureninase"/>
    <property type="match status" value="1"/>
</dbReference>
<dbReference type="HAMAP" id="MF_01970">
    <property type="entry name" value="Kynureninase"/>
    <property type="match status" value="1"/>
</dbReference>
<comment type="caution">
    <text evidence="4">Lacks conserved residue(s) required for the propagation of feature annotation.</text>
</comment>
<dbReference type="InterPro" id="IPR015421">
    <property type="entry name" value="PyrdxlP-dep_Trfase_major"/>
</dbReference>
<dbReference type="Gene3D" id="3.40.640.10">
    <property type="entry name" value="Type I PLP-dependent aspartate aminotransferase-like (Major domain)"/>
    <property type="match status" value="1"/>
</dbReference>
<dbReference type="InterPro" id="IPR015422">
    <property type="entry name" value="PyrdxlP-dep_Trfase_small"/>
</dbReference>
<keyword evidence="8" id="KW-1185">Reference proteome</keyword>
<dbReference type="EC" id="3.7.1.3" evidence="4 5"/>
<dbReference type="GO" id="GO:0097053">
    <property type="term" value="P:L-kynurenine catabolic process"/>
    <property type="evidence" value="ECO:0007669"/>
    <property type="project" value="UniProtKB-UniRule"/>
</dbReference>
<comment type="catalytic activity">
    <reaction evidence="4 6">
        <text>L-kynurenine + H2O = anthranilate + L-alanine + H(+)</text>
        <dbReference type="Rhea" id="RHEA:16813"/>
        <dbReference type="ChEBI" id="CHEBI:15377"/>
        <dbReference type="ChEBI" id="CHEBI:15378"/>
        <dbReference type="ChEBI" id="CHEBI:16567"/>
        <dbReference type="ChEBI" id="CHEBI:57959"/>
        <dbReference type="ChEBI" id="CHEBI:57972"/>
        <dbReference type="EC" id="3.7.1.3"/>
    </reaction>
</comment>
<feature type="binding site" evidence="4">
    <location>
        <position position="222"/>
    </location>
    <ligand>
        <name>pyridoxal 5'-phosphate</name>
        <dbReference type="ChEBI" id="CHEBI:597326"/>
    </ligand>
</feature>
<dbReference type="GO" id="GO:0009435">
    <property type="term" value="P:NAD+ biosynthetic process"/>
    <property type="evidence" value="ECO:0007669"/>
    <property type="project" value="UniProtKB-UniRule"/>
</dbReference>
<dbReference type="OrthoDB" id="9812626at2"/>
<dbReference type="PIRSF" id="PIRSF038800">
    <property type="entry name" value="KYNU"/>
    <property type="match status" value="1"/>
</dbReference>
<dbReference type="UniPathway" id="UPA00334">
    <property type="reaction ID" value="UER00455"/>
</dbReference>
<evidence type="ECO:0000256" key="1">
    <source>
        <dbReference type="ARBA" id="ARBA00022642"/>
    </source>
</evidence>
<evidence type="ECO:0000256" key="6">
    <source>
        <dbReference type="PIRNR" id="PIRNR038800"/>
    </source>
</evidence>